<organism evidence="2 3">
    <name type="scientific">Symbiodinium pilosum</name>
    <name type="common">Dinoflagellate</name>
    <dbReference type="NCBI Taxonomy" id="2952"/>
    <lineage>
        <taxon>Eukaryota</taxon>
        <taxon>Sar</taxon>
        <taxon>Alveolata</taxon>
        <taxon>Dinophyceae</taxon>
        <taxon>Suessiales</taxon>
        <taxon>Symbiodiniaceae</taxon>
        <taxon>Symbiodinium</taxon>
    </lineage>
</organism>
<evidence type="ECO:0000313" key="3">
    <source>
        <dbReference type="Proteomes" id="UP000649617"/>
    </source>
</evidence>
<sequence length="392" mass="43402">MASPDEPRVRQFCQELAAAGVARKDALEAVAAAWPTASDADARRSVCIQVHGQVFEVVHEERVKERSDYFRTLLDGPFRESHMCVLDVSELLQAVQKVSDAGANEDWATGVKLFLDVAEASEAVAARALLQNSADVCMCLRLLLLTDCFVAPSIAQLCLDEACQNRQHQLLHDSAPEREALICAVPWELMERLLAGMPSMKQILNLAGVWSRPAPEAQFQLRAFLASRCAGHADELDWERDWLPLCKEHPHLLGSLPQTRVAFEQIQEFLAGLPTMVEHMLDRNLPGIADSHLGHYKAGTGAGWSCCDEVKKRSYGCSLEVKRGPWALPSLPVSCPEGLYRSLQEKIEAKMQALADALESELKTFHARKRQNGNTMGAEALSRTEQESFTCL</sequence>
<dbReference type="EMBL" id="CAJNIZ010045111">
    <property type="protein sequence ID" value="CAE7710866.1"/>
    <property type="molecule type" value="Genomic_DNA"/>
</dbReference>
<evidence type="ECO:0000313" key="2">
    <source>
        <dbReference type="EMBL" id="CAE7710866.1"/>
    </source>
</evidence>
<accession>A0A812X563</accession>
<dbReference type="AlphaFoldDB" id="A0A812X563"/>
<feature type="region of interest" description="Disordered" evidence="1">
    <location>
        <begin position="373"/>
        <end position="392"/>
    </location>
</feature>
<protein>
    <submittedName>
        <fullName evidence="2">Uncharacterized protein</fullName>
    </submittedName>
</protein>
<comment type="caution">
    <text evidence="2">The sequence shown here is derived from an EMBL/GenBank/DDBJ whole genome shotgun (WGS) entry which is preliminary data.</text>
</comment>
<evidence type="ECO:0000256" key="1">
    <source>
        <dbReference type="SAM" id="MobiDB-lite"/>
    </source>
</evidence>
<dbReference type="OrthoDB" id="442674at2759"/>
<proteinExistence type="predicted"/>
<dbReference type="Proteomes" id="UP000649617">
    <property type="component" value="Unassembled WGS sequence"/>
</dbReference>
<reference evidence="2" key="1">
    <citation type="submission" date="2021-02" db="EMBL/GenBank/DDBJ databases">
        <authorList>
            <person name="Dougan E. K."/>
            <person name="Rhodes N."/>
            <person name="Thang M."/>
            <person name="Chan C."/>
        </authorList>
    </citation>
    <scope>NUCLEOTIDE SEQUENCE</scope>
</reference>
<name>A0A812X563_SYMPI</name>
<gene>
    <name evidence="2" type="ORF">SPIL2461_LOCUS20150</name>
</gene>
<keyword evidence="3" id="KW-1185">Reference proteome</keyword>